<reference evidence="1 2" key="1">
    <citation type="journal article" date="2015" name="BMC Genomics">
        <title>Genome mining reveals unlocked bioactive potential of marine Gram-negative bacteria.</title>
        <authorList>
            <person name="Machado H."/>
            <person name="Sonnenschein E.C."/>
            <person name="Melchiorsen J."/>
            <person name="Gram L."/>
        </authorList>
    </citation>
    <scope>NUCLEOTIDE SEQUENCE [LARGE SCALE GENOMIC DNA]</scope>
    <source>
        <strain evidence="1 2">S4054</strain>
    </source>
</reference>
<dbReference type="PATRIC" id="fig|1129367.4.peg.2716"/>
<accession>A0A0F6AAZ0</accession>
<sequence>MEWVIALGVGFALFLIKQSNRLKRTKGIALEDDLAHYREVCNRAEADCRKNAHSPSGVSRLMRPKYEHPYYKKHIKNKRDLNTQLNAQESPFLLNPQQHIVDYYTENVQYFSRDNKENNYQKCCVINAKKQGNSNVREDEYTDMAERFELQRKFTPQFTPLINQTEALCMQALIRNTKGIRRCLAVPARFGFKDSTGQLLKSSEYINEVSGFYMWSTKEKVNTHSIERHLEEITKFVGFSGIILSISLENEKILLHHSSVK</sequence>
<evidence type="ECO:0000313" key="2">
    <source>
        <dbReference type="Proteomes" id="UP000033434"/>
    </source>
</evidence>
<proteinExistence type="predicted"/>
<dbReference type="RefSeq" id="WP_046356321.1">
    <property type="nucleotide sequence ID" value="NZ_AUXW01000148.1"/>
</dbReference>
<dbReference type="EMBL" id="AUXW01000148">
    <property type="protein sequence ID" value="KKE83335.1"/>
    <property type="molecule type" value="Genomic_DNA"/>
</dbReference>
<dbReference type="Proteomes" id="UP000033434">
    <property type="component" value="Unassembled WGS sequence"/>
</dbReference>
<protein>
    <submittedName>
        <fullName evidence="1">Uncharacterized protein</fullName>
    </submittedName>
</protein>
<gene>
    <name evidence="1" type="ORF">N479_14425</name>
</gene>
<organism evidence="1 2">
    <name type="scientific">Pseudoalteromonas luteoviolacea S4054</name>
    <dbReference type="NCBI Taxonomy" id="1129367"/>
    <lineage>
        <taxon>Bacteria</taxon>
        <taxon>Pseudomonadati</taxon>
        <taxon>Pseudomonadota</taxon>
        <taxon>Gammaproteobacteria</taxon>
        <taxon>Alteromonadales</taxon>
        <taxon>Pseudoalteromonadaceae</taxon>
        <taxon>Pseudoalteromonas</taxon>
    </lineage>
</organism>
<name>A0A0F6AAZ0_9GAMM</name>
<dbReference type="AlphaFoldDB" id="A0A0F6AAZ0"/>
<evidence type="ECO:0000313" key="1">
    <source>
        <dbReference type="EMBL" id="KKE83335.1"/>
    </source>
</evidence>
<comment type="caution">
    <text evidence="1">The sequence shown here is derived from an EMBL/GenBank/DDBJ whole genome shotgun (WGS) entry which is preliminary data.</text>
</comment>